<evidence type="ECO:0000313" key="1">
    <source>
        <dbReference type="EMBL" id="BBJ37924.1"/>
    </source>
</evidence>
<gene>
    <name evidence="1" type="ORF">SSPO_006420</name>
</gene>
<evidence type="ECO:0000313" key="2">
    <source>
        <dbReference type="Proteomes" id="UP000463951"/>
    </source>
</evidence>
<dbReference type="Proteomes" id="UP000463951">
    <property type="component" value="Chromosome"/>
</dbReference>
<organism evidence="1 2">
    <name type="scientific">Streptomyces antimycoticus</name>
    <dbReference type="NCBI Taxonomy" id="68175"/>
    <lineage>
        <taxon>Bacteria</taxon>
        <taxon>Bacillati</taxon>
        <taxon>Actinomycetota</taxon>
        <taxon>Actinomycetes</taxon>
        <taxon>Kitasatosporales</taxon>
        <taxon>Streptomycetaceae</taxon>
        <taxon>Streptomyces</taxon>
        <taxon>Streptomyces violaceusniger group</taxon>
    </lineage>
</organism>
<accession>A0A499UAU8</accession>
<name>A0A499UAU8_9ACTN</name>
<protein>
    <submittedName>
        <fullName evidence="1">Uncharacterized protein</fullName>
    </submittedName>
</protein>
<reference evidence="1 2" key="1">
    <citation type="journal article" date="2020" name="Int. J. Syst. Evol. Microbiol.">
        <title>Reclassification of Streptomyces castelarensis and Streptomyces sporoclivatus as later heterotypic synonyms of Streptomyces antimycoticus.</title>
        <authorList>
            <person name="Komaki H."/>
            <person name="Tamura T."/>
        </authorList>
    </citation>
    <scope>NUCLEOTIDE SEQUENCE [LARGE SCALE GENOMIC DNA]</scope>
    <source>
        <strain evidence="1 2">NBRC 100767</strain>
    </source>
</reference>
<dbReference type="AlphaFoldDB" id="A0A499UAU8"/>
<sequence>MIYDSEHRSSPDERAFMGGLADLSGQALKRVRLQQARVEPATALRQTMLPPLPEHLGRSGSEWPHVDYKVLCERCRMRVAARHPGAKDL</sequence>
<dbReference type="EMBL" id="AP019620">
    <property type="protein sequence ID" value="BBJ37924.1"/>
    <property type="molecule type" value="Genomic_DNA"/>
</dbReference>
<proteinExistence type="predicted"/>